<evidence type="ECO:0000256" key="2">
    <source>
        <dbReference type="SAM" id="Phobius"/>
    </source>
</evidence>
<comment type="caution">
    <text evidence="4">The sequence shown here is derived from an EMBL/GenBank/DDBJ whole genome shotgun (WGS) entry which is preliminary data.</text>
</comment>
<feature type="transmembrane region" description="Helical" evidence="2">
    <location>
        <begin position="269"/>
        <end position="289"/>
    </location>
</feature>
<name>A0AAV3NZ40_LITER</name>
<dbReference type="InterPro" id="IPR045883">
    <property type="entry name" value="At4g13530-like"/>
</dbReference>
<dbReference type="Pfam" id="PF20705">
    <property type="entry name" value="DUF6821"/>
    <property type="match status" value="1"/>
</dbReference>
<dbReference type="EMBL" id="BAABME010000467">
    <property type="protein sequence ID" value="GAA0143022.1"/>
    <property type="molecule type" value="Genomic_DNA"/>
</dbReference>
<dbReference type="PANTHER" id="PTHR33646">
    <property type="entry name" value="GB|AAF00631.1"/>
    <property type="match status" value="1"/>
</dbReference>
<sequence>MEAEDGEFQDWEVLHNISDTEVEESSDFVGDSGGMIQVNYFSLDSQKKHIVSDDSEVSSKTSDNPSWIDPGFETQYPRKHSAEGWSESSSDQCDERRLIEFEGKFDVGFVQNDQNGKFHDGVGGVEVMNGENYKNSSTGRLNDERFSEFEGILDVGFVQNDKNGNFKDGFDGVEHVIAENDGNLENMLDDSSGISYGETIVEGVRGSGECKKGDGISVGENGERVASDEKGETEVRKVEEKRKKSGVDGVVWWKLPIELLRYCVFRGSVWTLSVAAALMGFVLFGRRMYMKKKKKKSRTLGSKIPMDDKEISQFVSRAARLNEAFSVVKRVPIIRPSLPSGGLTPWSVASLR</sequence>
<accession>A0AAV3NZ40</accession>
<feature type="domain" description="DUF6821" evidence="3">
    <location>
        <begin position="239"/>
        <end position="342"/>
    </location>
</feature>
<gene>
    <name evidence="4" type="ORF">LIER_03799</name>
</gene>
<dbReference type="AlphaFoldDB" id="A0AAV3NZ40"/>
<evidence type="ECO:0000259" key="3">
    <source>
        <dbReference type="Pfam" id="PF20705"/>
    </source>
</evidence>
<evidence type="ECO:0000313" key="4">
    <source>
        <dbReference type="EMBL" id="GAA0143022.1"/>
    </source>
</evidence>
<proteinExistence type="predicted"/>
<dbReference type="PANTHER" id="PTHR33646:SF6">
    <property type="entry name" value="TRANSMEMBRANE PROTEIN"/>
    <property type="match status" value="1"/>
</dbReference>
<evidence type="ECO:0000256" key="1">
    <source>
        <dbReference type="SAM" id="MobiDB-lite"/>
    </source>
</evidence>
<keyword evidence="2" id="KW-0812">Transmembrane</keyword>
<protein>
    <recommendedName>
        <fullName evidence="3">DUF6821 domain-containing protein</fullName>
    </recommendedName>
</protein>
<reference evidence="4 5" key="1">
    <citation type="submission" date="2024-01" db="EMBL/GenBank/DDBJ databases">
        <title>The complete chloroplast genome sequence of Lithospermum erythrorhizon: insights into the phylogenetic relationship among Boraginaceae species and the maternal lineages of purple gromwells.</title>
        <authorList>
            <person name="Okada T."/>
            <person name="Watanabe K."/>
        </authorList>
    </citation>
    <scope>NUCLEOTIDE SEQUENCE [LARGE SCALE GENOMIC DNA]</scope>
</reference>
<keyword evidence="2" id="KW-1133">Transmembrane helix</keyword>
<dbReference type="Proteomes" id="UP001454036">
    <property type="component" value="Unassembled WGS sequence"/>
</dbReference>
<keyword evidence="5" id="KW-1185">Reference proteome</keyword>
<keyword evidence="2" id="KW-0472">Membrane</keyword>
<evidence type="ECO:0000313" key="5">
    <source>
        <dbReference type="Proteomes" id="UP001454036"/>
    </source>
</evidence>
<feature type="region of interest" description="Disordered" evidence="1">
    <location>
        <begin position="212"/>
        <end position="232"/>
    </location>
</feature>
<feature type="compositionally biased region" description="Basic and acidic residues" evidence="1">
    <location>
        <begin position="221"/>
        <end position="232"/>
    </location>
</feature>
<dbReference type="InterPro" id="IPR049224">
    <property type="entry name" value="DUF6821"/>
</dbReference>
<feature type="region of interest" description="Disordered" evidence="1">
    <location>
        <begin position="50"/>
        <end position="91"/>
    </location>
</feature>
<organism evidence="4 5">
    <name type="scientific">Lithospermum erythrorhizon</name>
    <name type="common">Purple gromwell</name>
    <name type="synonym">Lithospermum officinale var. erythrorhizon</name>
    <dbReference type="NCBI Taxonomy" id="34254"/>
    <lineage>
        <taxon>Eukaryota</taxon>
        <taxon>Viridiplantae</taxon>
        <taxon>Streptophyta</taxon>
        <taxon>Embryophyta</taxon>
        <taxon>Tracheophyta</taxon>
        <taxon>Spermatophyta</taxon>
        <taxon>Magnoliopsida</taxon>
        <taxon>eudicotyledons</taxon>
        <taxon>Gunneridae</taxon>
        <taxon>Pentapetalae</taxon>
        <taxon>asterids</taxon>
        <taxon>lamiids</taxon>
        <taxon>Boraginales</taxon>
        <taxon>Boraginaceae</taxon>
        <taxon>Boraginoideae</taxon>
        <taxon>Lithospermeae</taxon>
        <taxon>Lithospermum</taxon>
    </lineage>
</organism>